<evidence type="ECO:0000256" key="1">
    <source>
        <dbReference type="SAM" id="MobiDB-lite"/>
    </source>
</evidence>
<dbReference type="AlphaFoldDB" id="A0A4Y9FWJ5"/>
<name>A0A4Y9FWJ5_9MICO</name>
<proteinExistence type="predicted"/>
<organism evidence="2 3">
    <name type="scientific">Microbacterium paludicola</name>
    <dbReference type="NCBI Taxonomy" id="300019"/>
    <lineage>
        <taxon>Bacteria</taxon>
        <taxon>Bacillati</taxon>
        <taxon>Actinomycetota</taxon>
        <taxon>Actinomycetes</taxon>
        <taxon>Micrococcales</taxon>
        <taxon>Microbacteriaceae</taxon>
        <taxon>Microbacterium</taxon>
    </lineage>
</organism>
<feature type="region of interest" description="Disordered" evidence="1">
    <location>
        <begin position="277"/>
        <end position="307"/>
    </location>
</feature>
<evidence type="ECO:0000313" key="3">
    <source>
        <dbReference type="Proteomes" id="UP000298358"/>
    </source>
</evidence>
<dbReference type="RefSeq" id="WP_135114035.1">
    <property type="nucleotide sequence ID" value="NZ_JADGLL010000011.1"/>
</dbReference>
<keyword evidence="3" id="KW-1185">Reference proteome</keyword>
<reference evidence="2 3" key="1">
    <citation type="submission" date="2019-03" db="EMBL/GenBank/DDBJ databases">
        <title>Diversity of the mouse oral microbiome.</title>
        <authorList>
            <person name="Joseph S."/>
            <person name="Aduse-Opoku J."/>
            <person name="Curtis M."/>
            <person name="Wade W."/>
            <person name="Hashim A."/>
        </authorList>
    </citation>
    <scope>NUCLEOTIDE SEQUENCE [LARGE SCALE GENOMIC DNA]</scope>
    <source>
        <strain evidence="2 3">P1012</strain>
    </source>
</reference>
<dbReference type="OrthoDB" id="5107809at2"/>
<comment type="caution">
    <text evidence="2">The sequence shown here is derived from an EMBL/GenBank/DDBJ whole genome shotgun (WGS) entry which is preliminary data.</text>
</comment>
<feature type="compositionally biased region" description="Basic and acidic residues" evidence="1">
    <location>
        <begin position="277"/>
        <end position="292"/>
    </location>
</feature>
<dbReference type="EMBL" id="SPQB01000011">
    <property type="protein sequence ID" value="TFU33240.1"/>
    <property type="molecule type" value="Genomic_DNA"/>
</dbReference>
<evidence type="ECO:0000313" key="2">
    <source>
        <dbReference type="EMBL" id="TFU33240.1"/>
    </source>
</evidence>
<sequence length="307" mass="34629">MSELAGMISAMMYADGEDAATSSENLNWENPDARKIEALDEQIRQHPGHRLQLRLSELNRVMEAWVGFSMSLSSLLKKCEGDDEFISELMRNVGDRSRQDWIIRSLDQTIIAYVAALGALIDHTRSLMKLQPKILSDEYDTRTAELMKRHPAAPFLGRLRNYILHRVAAPWEFDGNFVGGNMTARVLLSSEALLEDRKGWTGDAKAFILASGEQVHLSPLLQPYLEAMVEHIVQVFPAVARANAVSIEDCDRLVKERNLLLSGGVTDGSDWEQRVAHMQENSQRRQRGEPQTDFRTGLPINRESEGE</sequence>
<dbReference type="Proteomes" id="UP000298358">
    <property type="component" value="Unassembled WGS sequence"/>
</dbReference>
<gene>
    <name evidence="2" type="ORF">E4U02_06490</name>
</gene>
<protein>
    <submittedName>
        <fullName evidence="2">Uncharacterized protein</fullName>
    </submittedName>
</protein>
<accession>A0A4Y9FWJ5</accession>